<protein>
    <submittedName>
        <fullName evidence="9">ABC transporter ATP-binding protein</fullName>
    </submittedName>
</protein>
<dbReference type="CDD" id="cd03257">
    <property type="entry name" value="ABC_NikE_OppD_transporters"/>
    <property type="match status" value="1"/>
</dbReference>
<dbReference type="PANTHER" id="PTHR43297">
    <property type="entry name" value="OLIGOPEPTIDE TRANSPORT ATP-BINDING PROTEIN APPD"/>
    <property type="match status" value="1"/>
</dbReference>
<dbReference type="NCBIfam" id="TIGR01727">
    <property type="entry name" value="oligo_HPY"/>
    <property type="match status" value="1"/>
</dbReference>
<dbReference type="GO" id="GO:0055085">
    <property type="term" value="P:transmembrane transport"/>
    <property type="evidence" value="ECO:0007669"/>
    <property type="project" value="UniProtKB-ARBA"/>
</dbReference>
<dbReference type="InterPro" id="IPR003593">
    <property type="entry name" value="AAA+_ATPase"/>
</dbReference>
<dbReference type="Pfam" id="PF00005">
    <property type="entry name" value="ABC_tran"/>
    <property type="match status" value="1"/>
</dbReference>
<dbReference type="AlphaFoldDB" id="A0AAU7XF28"/>
<comment type="subcellular location">
    <subcellularLocation>
        <location evidence="1">Cell inner membrane</location>
        <topology evidence="1">Peripheral membrane protein</topology>
    </subcellularLocation>
</comment>
<keyword evidence="5" id="KW-0547">Nucleotide-binding</keyword>
<evidence type="ECO:0000256" key="7">
    <source>
        <dbReference type="ARBA" id="ARBA00023136"/>
    </source>
</evidence>
<evidence type="ECO:0000256" key="1">
    <source>
        <dbReference type="ARBA" id="ARBA00004417"/>
    </source>
</evidence>
<keyword evidence="3" id="KW-0813">Transport</keyword>
<dbReference type="KEGG" id="mflg:ABS361_11065"/>
<proteinExistence type="inferred from homology"/>
<dbReference type="EMBL" id="CP158568">
    <property type="protein sequence ID" value="XBY46698.1"/>
    <property type="molecule type" value="Genomic_DNA"/>
</dbReference>
<dbReference type="InterPro" id="IPR013563">
    <property type="entry name" value="Oligopep_ABC_C"/>
</dbReference>
<dbReference type="SUPFAM" id="SSF52540">
    <property type="entry name" value="P-loop containing nucleoside triphosphate hydrolases"/>
    <property type="match status" value="1"/>
</dbReference>
<dbReference type="GO" id="GO:0016887">
    <property type="term" value="F:ATP hydrolysis activity"/>
    <property type="evidence" value="ECO:0007669"/>
    <property type="project" value="InterPro"/>
</dbReference>
<dbReference type="InterPro" id="IPR003439">
    <property type="entry name" value="ABC_transporter-like_ATP-bd"/>
</dbReference>
<gene>
    <name evidence="9" type="ORF">ABS361_11065</name>
</gene>
<dbReference type="GO" id="GO:0015833">
    <property type="term" value="P:peptide transport"/>
    <property type="evidence" value="ECO:0007669"/>
    <property type="project" value="InterPro"/>
</dbReference>
<dbReference type="PROSITE" id="PS00211">
    <property type="entry name" value="ABC_TRANSPORTER_1"/>
    <property type="match status" value="1"/>
</dbReference>
<dbReference type="GO" id="GO:0005886">
    <property type="term" value="C:plasma membrane"/>
    <property type="evidence" value="ECO:0007669"/>
    <property type="project" value="UniProtKB-SubCell"/>
</dbReference>
<comment type="similarity">
    <text evidence="2">Belongs to the ABC transporter superfamily.</text>
</comment>
<dbReference type="PANTHER" id="PTHR43297:SF2">
    <property type="entry name" value="DIPEPTIDE TRANSPORT ATP-BINDING PROTEIN DPPD"/>
    <property type="match status" value="1"/>
</dbReference>
<organism evidence="9">
    <name type="scientific">Methyloraptor flagellatus</name>
    <dbReference type="NCBI Taxonomy" id="3162530"/>
    <lineage>
        <taxon>Bacteria</taxon>
        <taxon>Pseudomonadati</taxon>
        <taxon>Pseudomonadota</taxon>
        <taxon>Alphaproteobacteria</taxon>
        <taxon>Hyphomicrobiales</taxon>
        <taxon>Ancalomicrobiaceae</taxon>
        <taxon>Methyloraptor</taxon>
    </lineage>
</organism>
<dbReference type="PROSITE" id="PS50893">
    <property type="entry name" value="ABC_TRANSPORTER_2"/>
    <property type="match status" value="1"/>
</dbReference>
<reference evidence="9" key="1">
    <citation type="submission" date="2024-06" db="EMBL/GenBank/DDBJ databases">
        <title>Methylostella associata gen. nov., sp. nov., a novel Ancalomicrobiaceae-affiliated facultatively methylotrophic bacteria that feed on methanotrophs of the genus Methylococcus.</title>
        <authorList>
            <person name="Saltykova V."/>
            <person name="Danilova O.V."/>
            <person name="Oshkin I.Y."/>
            <person name="Belova S.E."/>
            <person name="Pimenov N.V."/>
            <person name="Dedysh S.N."/>
        </authorList>
    </citation>
    <scope>NUCLEOTIDE SEQUENCE</scope>
    <source>
        <strain evidence="9">S20</strain>
    </source>
</reference>
<name>A0AAU7XF28_9HYPH</name>
<evidence type="ECO:0000256" key="4">
    <source>
        <dbReference type="ARBA" id="ARBA00022475"/>
    </source>
</evidence>
<sequence length="337" mass="36089">MTDTAAMKQPSVDAGATPALVVEDLTTSIKVGDAWYEAVRGIGFEVRPKETLALVGESGCGKSLTALSVMGLLPPIGRVTRGRIVVDGVDMTAADEATREAMRGDRIGMVFQEPMTSLNPVLPIGYQIAESLILHRGLSKRQARERARELLELVRVPAAAERLDAYPHQFSGGMRQRVMIALALACHPKVLIADEPTTALDVTIQAQVLALMADLQEKEGLALLLITHNLGVVASVADRVMVMYGGDVVESGPVDAFFARPSHPYSTALLAAMPRIESTEPLQPIPGQVPPLVDMPAGCRFASRCPLVHDRCKTLPPLTPVAGDPSHLVRCWARTAA</sequence>
<dbReference type="SMART" id="SM00382">
    <property type="entry name" value="AAA"/>
    <property type="match status" value="1"/>
</dbReference>
<evidence type="ECO:0000313" key="9">
    <source>
        <dbReference type="EMBL" id="XBY46698.1"/>
    </source>
</evidence>
<keyword evidence="4" id="KW-1003">Cell membrane</keyword>
<dbReference type="InterPro" id="IPR027417">
    <property type="entry name" value="P-loop_NTPase"/>
</dbReference>
<feature type="domain" description="ABC transporter" evidence="8">
    <location>
        <begin position="20"/>
        <end position="270"/>
    </location>
</feature>
<evidence type="ECO:0000256" key="6">
    <source>
        <dbReference type="ARBA" id="ARBA00022840"/>
    </source>
</evidence>
<evidence type="ECO:0000256" key="3">
    <source>
        <dbReference type="ARBA" id="ARBA00022448"/>
    </source>
</evidence>
<evidence type="ECO:0000259" key="8">
    <source>
        <dbReference type="PROSITE" id="PS50893"/>
    </source>
</evidence>
<dbReference type="GO" id="GO:0005524">
    <property type="term" value="F:ATP binding"/>
    <property type="evidence" value="ECO:0007669"/>
    <property type="project" value="UniProtKB-KW"/>
</dbReference>
<keyword evidence="6 9" id="KW-0067">ATP-binding</keyword>
<evidence type="ECO:0000256" key="2">
    <source>
        <dbReference type="ARBA" id="ARBA00005417"/>
    </source>
</evidence>
<dbReference type="FunFam" id="3.40.50.300:FF:000016">
    <property type="entry name" value="Oligopeptide ABC transporter ATP-binding component"/>
    <property type="match status" value="1"/>
</dbReference>
<dbReference type="InterPro" id="IPR017871">
    <property type="entry name" value="ABC_transporter-like_CS"/>
</dbReference>
<dbReference type="RefSeq" id="WP_407051790.1">
    <property type="nucleotide sequence ID" value="NZ_CP158568.1"/>
</dbReference>
<accession>A0AAU7XF28</accession>
<dbReference type="Gene3D" id="3.40.50.300">
    <property type="entry name" value="P-loop containing nucleotide triphosphate hydrolases"/>
    <property type="match status" value="1"/>
</dbReference>
<evidence type="ECO:0000256" key="5">
    <source>
        <dbReference type="ARBA" id="ARBA00022741"/>
    </source>
</evidence>
<dbReference type="Pfam" id="PF08352">
    <property type="entry name" value="oligo_HPY"/>
    <property type="match status" value="1"/>
</dbReference>
<dbReference type="InterPro" id="IPR050388">
    <property type="entry name" value="ABC_Ni/Peptide_Import"/>
</dbReference>
<keyword evidence="7" id="KW-0472">Membrane</keyword>